<evidence type="ECO:0000313" key="2">
    <source>
        <dbReference type="Proteomes" id="UP000325563"/>
    </source>
</evidence>
<gene>
    <name evidence="1" type="ORF">CP980_30915</name>
</gene>
<keyword evidence="1" id="KW-0238">DNA-binding</keyword>
<dbReference type="Proteomes" id="UP000325563">
    <property type="component" value="Chromosome"/>
</dbReference>
<dbReference type="EMBL" id="CP023692">
    <property type="protein sequence ID" value="QEV48904.1"/>
    <property type="molecule type" value="Genomic_DNA"/>
</dbReference>
<dbReference type="AlphaFoldDB" id="A0A5J6JK00"/>
<accession>A0A5J6JK00</accession>
<proteinExistence type="predicted"/>
<name>A0A5J6JK00_STRVI</name>
<dbReference type="KEGG" id="svn:CP980_30915"/>
<sequence length="330" mass="35489">MERMAALTAELLETDRTAGARRAAPAALRASASVGRPAPRNLPAAERSALMELLQVAAWILFDAERHRTSRRLSHRALALAQTLPDGSRSVELLVLSVLCLQEEHLGRPRESLRISSSVLAGRDLPARVAAIFHVREARARARLRQGRRALRSLAAARELLADGPSGRDPSWTWWFDRSELDGHHGLALAELGDLDAAAALLHEATAAGDAPAYRSLFAAEQACVLARAGAWRDTDARLSGLVEAVPDIGSVRALAALARTLRTIGRGPRVPRALRDTSGYLAEALRAQARPRTPPSAGCGGHERVGRTCAAGLARPGPREEPRARRRAL</sequence>
<keyword evidence="2" id="KW-1185">Reference proteome</keyword>
<organism evidence="1 2">
    <name type="scientific">Streptomyces vinaceus</name>
    <dbReference type="NCBI Taxonomy" id="1960"/>
    <lineage>
        <taxon>Bacteria</taxon>
        <taxon>Bacillati</taxon>
        <taxon>Actinomycetota</taxon>
        <taxon>Actinomycetes</taxon>
        <taxon>Kitasatosporales</taxon>
        <taxon>Streptomycetaceae</taxon>
        <taxon>Streptomyces</taxon>
    </lineage>
</organism>
<protein>
    <submittedName>
        <fullName evidence="1">DNA-binding protein</fullName>
    </submittedName>
</protein>
<evidence type="ECO:0000313" key="1">
    <source>
        <dbReference type="EMBL" id="QEV48904.1"/>
    </source>
</evidence>
<reference evidence="1 2" key="1">
    <citation type="submission" date="2017-09" db="EMBL/GenBank/DDBJ databases">
        <authorList>
            <person name="Lee N."/>
            <person name="Cho B.-K."/>
        </authorList>
    </citation>
    <scope>NUCLEOTIDE SEQUENCE [LARGE SCALE GENOMIC DNA]</scope>
    <source>
        <strain evidence="1 2">ATCC 27476</strain>
    </source>
</reference>
<dbReference type="GO" id="GO:0003677">
    <property type="term" value="F:DNA binding"/>
    <property type="evidence" value="ECO:0007669"/>
    <property type="project" value="UniProtKB-KW"/>
</dbReference>